<evidence type="ECO:0000256" key="10">
    <source>
        <dbReference type="ARBA" id="ARBA00022679"/>
    </source>
</evidence>
<comment type="similarity">
    <text evidence="4">In the N-terminal section; belongs to the phytochrome family.</text>
</comment>
<dbReference type="Gene3D" id="3.30.565.10">
    <property type="entry name" value="Histidine kinase-like ATPase, C-terminal domain"/>
    <property type="match status" value="2"/>
</dbReference>
<evidence type="ECO:0000256" key="9">
    <source>
        <dbReference type="ARBA" id="ARBA00022553"/>
    </source>
</evidence>
<feature type="transmembrane region" description="Helical" evidence="23">
    <location>
        <begin position="248"/>
        <end position="272"/>
    </location>
</feature>
<dbReference type="Pfam" id="PF07696">
    <property type="entry name" value="7TMR-DISMED2"/>
    <property type="match status" value="1"/>
</dbReference>
<keyword evidence="17" id="KW-0411">Iron-sulfur</keyword>
<feature type="transmembrane region" description="Helical" evidence="23">
    <location>
        <begin position="284"/>
        <end position="303"/>
    </location>
</feature>
<dbReference type="GO" id="GO:0046872">
    <property type="term" value="F:metal ion binding"/>
    <property type="evidence" value="ECO:0007669"/>
    <property type="project" value="UniProtKB-KW"/>
</dbReference>
<dbReference type="SUPFAM" id="SSF55874">
    <property type="entry name" value="ATPase domain of HSP90 chaperone/DNA topoisomerase II/histidine kinase"/>
    <property type="match status" value="2"/>
</dbReference>
<dbReference type="Gene3D" id="3.40.50.2300">
    <property type="match status" value="1"/>
</dbReference>
<dbReference type="InterPro" id="IPR036097">
    <property type="entry name" value="HisK_dim/P_sf"/>
</dbReference>
<dbReference type="InterPro" id="IPR036890">
    <property type="entry name" value="HATPase_C_sf"/>
</dbReference>
<comment type="function">
    <text evidence="18">Member of the two-component regulatory system NreB/NreC involved in the control of dissimilatory nitrate/nitrite reduction in response to oxygen. NreB functions as a direct oxygen sensor histidine kinase which is autophosphorylated, in the absence of oxygen, probably at the conserved histidine residue, and transfers its phosphate group probably to a conserved aspartate residue of NreC. NreB/NreC activates the expression of the nitrate (narGHJI) and nitrite (nir) reductase operons, as well as the putative nitrate transporter gene narT.</text>
</comment>
<evidence type="ECO:0000313" key="27">
    <source>
        <dbReference type="EMBL" id="SDJ74891.1"/>
    </source>
</evidence>
<evidence type="ECO:0000256" key="3">
    <source>
        <dbReference type="ARBA" id="ARBA00004496"/>
    </source>
</evidence>
<dbReference type="PRINTS" id="PR00344">
    <property type="entry name" value="BCTRLSENSOR"/>
</dbReference>
<dbReference type="CDD" id="cd00082">
    <property type="entry name" value="HisKA"/>
    <property type="match status" value="1"/>
</dbReference>
<comment type="catalytic activity">
    <reaction evidence="1">
        <text>ATP + protein L-histidine = ADP + protein N-phospho-L-histidine.</text>
        <dbReference type="EC" id="2.7.13.3"/>
    </reaction>
</comment>
<evidence type="ECO:0000259" key="25">
    <source>
        <dbReference type="PROSITE" id="PS50110"/>
    </source>
</evidence>
<dbReference type="EMBL" id="LGUG01000004">
    <property type="protein sequence ID" value="KON97781.1"/>
    <property type="molecule type" value="Genomic_DNA"/>
</dbReference>
<dbReference type="SMART" id="SM00388">
    <property type="entry name" value="HisKA"/>
    <property type="match status" value="1"/>
</dbReference>
<feature type="transmembrane region" description="Helical" evidence="23">
    <location>
        <begin position="216"/>
        <end position="236"/>
    </location>
</feature>
<protein>
    <recommendedName>
        <fullName evidence="20">Circadian input-output histidine kinase CikA</fullName>
        <ecNumber evidence="5">2.7.13.3</ecNumber>
    </recommendedName>
    <alternativeName>
        <fullName evidence="19">Nitrogen regulation protein B</fullName>
    </alternativeName>
    <alternativeName>
        <fullName evidence="6">Oxygen sensor histidine kinase NreB</fullName>
    </alternativeName>
</protein>
<keyword evidence="14" id="KW-0067">ATP-binding</keyword>
<evidence type="ECO:0000256" key="12">
    <source>
        <dbReference type="ARBA" id="ARBA00022741"/>
    </source>
</evidence>
<dbReference type="PANTHER" id="PTHR43047">
    <property type="entry name" value="TWO-COMPONENT HISTIDINE PROTEIN KINASE"/>
    <property type="match status" value="1"/>
</dbReference>
<evidence type="ECO:0000256" key="23">
    <source>
        <dbReference type="SAM" id="Phobius"/>
    </source>
</evidence>
<keyword evidence="28" id="KW-1185">Reference proteome</keyword>
<feature type="coiled-coil region" evidence="22">
    <location>
        <begin position="801"/>
        <end position="838"/>
    </location>
</feature>
<dbReference type="InterPro" id="IPR001789">
    <property type="entry name" value="Sig_transdc_resp-reg_receiver"/>
</dbReference>
<dbReference type="InterPro" id="IPR011712">
    <property type="entry name" value="Sig_transdc_His_kin_sub3_dim/P"/>
</dbReference>
<dbReference type="OrthoDB" id="9809348at2"/>
<evidence type="ECO:0000256" key="7">
    <source>
        <dbReference type="ARBA" id="ARBA00022485"/>
    </source>
</evidence>
<keyword evidence="16" id="KW-0902">Two-component regulatory system</keyword>
<dbReference type="Pfam" id="PF07695">
    <property type="entry name" value="7TMR-DISM_7TM"/>
    <property type="match status" value="1"/>
</dbReference>
<keyword evidence="9 21" id="KW-0597">Phosphoprotein</keyword>
<evidence type="ECO:0000256" key="14">
    <source>
        <dbReference type="ARBA" id="ARBA00022840"/>
    </source>
</evidence>
<dbReference type="SUPFAM" id="SSF47384">
    <property type="entry name" value="Homodimeric domain of signal transducing histidine kinase"/>
    <property type="match status" value="1"/>
</dbReference>
<keyword evidence="15" id="KW-0408">Iron</keyword>
<evidence type="ECO:0000259" key="24">
    <source>
        <dbReference type="PROSITE" id="PS50109"/>
    </source>
</evidence>
<dbReference type="InterPro" id="IPR003594">
    <property type="entry name" value="HATPase_dom"/>
</dbReference>
<keyword evidence="23" id="KW-0812">Transmembrane</keyword>
<evidence type="ECO:0000256" key="11">
    <source>
        <dbReference type="ARBA" id="ARBA00022723"/>
    </source>
</evidence>
<dbReference type="AlphaFoldDB" id="A0A0D1XC99"/>
<dbReference type="GO" id="GO:0005737">
    <property type="term" value="C:cytoplasm"/>
    <property type="evidence" value="ECO:0007669"/>
    <property type="project" value="UniProtKB-SubCell"/>
</dbReference>
<dbReference type="SMART" id="SM00448">
    <property type="entry name" value="REC"/>
    <property type="match status" value="1"/>
</dbReference>
<feature type="domain" description="Histidine kinase" evidence="24">
    <location>
        <begin position="428"/>
        <end position="646"/>
    </location>
</feature>
<dbReference type="InterPro" id="IPR011622">
    <property type="entry name" value="7TMR_DISM_rcpt_extracell_dom2"/>
</dbReference>
<dbReference type="Gene3D" id="2.60.40.2380">
    <property type="match status" value="1"/>
</dbReference>
<evidence type="ECO:0000256" key="4">
    <source>
        <dbReference type="ARBA" id="ARBA00006402"/>
    </source>
</evidence>
<evidence type="ECO:0000256" key="18">
    <source>
        <dbReference type="ARBA" id="ARBA00024827"/>
    </source>
</evidence>
<keyword evidence="12" id="KW-0547">Nucleotide-binding</keyword>
<comment type="cofactor">
    <cofactor evidence="2">
        <name>[4Fe-4S] cluster</name>
        <dbReference type="ChEBI" id="CHEBI:49883"/>
    </cofactor>
</comment>
<dbReference type="Gene3D" id="1.20.5.1930">
    <property type="match status" value="1"/>
</dbReference>
<keyword evidence="22" id="KW-0175">Coiled coil</keyword>
<proteinExistence type="inferred from homology"/>
<dbReference type="GO" id="GO:0000155">
    <property type="term" value="F:phosphorelay sensor kinase activity"/>
    <property type="evidence" value="ECO:0007669"/>
    <property type="project" value="InterPro"/>
</dbReference>
<keyword evidence="11" id="KW-0479">Metal-binding</keyword>
<dbReference type="Gene3D" id="1.10.287.130">
    <property type="match status" value="1"/>
</dbReference>
<feature type="transmembrane region" description="Helical" evidence="23">
    <location>
        <begin position="309"/>
        <end position="330"/>
    </location>
</feature>
<gene>
    <name evidence="26" type="ORF">AF333_22445</name>
    <name evidence="27" type="ORF">SAMN04487909_12747</name>
</gene>
<dbReference type="CDD" id="cd16922">
    <property type="entry name" value="HATPase_EvgS-ArcB-TorS-like"/>
    <property type="match status" value="1"/>
</dbReference>
<dbReference type="InterPro" id="IPR011006">
    <property type="entry name" value="CheY-like_superfamily"/>
</dbReference>
<keyword evidence="23" id="KW-1133">Transmembrane helix</keyword>
<evidence type="ECO:0000313" key="28">
    <source>
        <dbReference type="Proteomes" id="UP000037269"/>
    </source>
</evidence>
<name>A0A0D1XC99_ANEMI</name>
<dbReference type="PROSITE" id="PS50109">
    <property type="entry name" value="HIS_KIN"/>
    <property type="match status" value="2"/>
</dbReference>
<organism evidence="26 28">
    <name type="scientific">Aneurinibacillus migulanus</name>
    <name type="common">Bacillus migulanus</name>
    <dbReference type="NCBI Taxonomy" id="47500"/>
    <lineage>
        <taxon>Bacteria</taxon>
        <taxon>Bacillati</taxon>
        <taxon>Bacillota</taxon>
        <taxon>Bacilli</taxon>
        <taxon>Bacillales</taxon>
        <taxon>Paenibacillaceae</taxon>
        <taxon>Aneurinibacillus group</taxon>
        <taxon>Aneurinibacillus</taxon>
    </lineage>
</organism>
<dbReference type="EC" id="2.7.13.3" evidence="5"/>
<dbReference type="InterPro" id="IPR005467">
    <property type="entry name" value="His_kinase_dom"/>
</dbReference>
<reference evidence="26 28" key="1">
    <citation type="submission" date="2015-07" db="EMBL/GenBank/DDBJ databases">
        <title>Fjat-14205 dsm 2895.</title>
        <authorList>
            <person name="Liu B."/>
            <person name="Wang J."/>
            <person name="Zhu Y."/>
            <person name="Liu G."/>
            <person name="Chen Q."/>
            <person name="Chen Z."/>
            <person name="Lan J."/>
            <person name="Che J."/>
            <person name="Ge C."/>
            <person name="Shi H."/>
            <person name="Pan Z."/>
            <person name="Liu X."/>
        </authorList>
    </citation>
    <scope>NUCLEOTIDE SEQUENCE [LARGE SCALE GENOMIC DNA]</scope>
    <source>
        <strain evidence="26 28">DSM 2895</strain>
    </source>
</reference>
<feature type="transmembrane region" description="Helical" evidence="23">
    <location>
        <begin position="187"/>
        <end position="209"/>
    </location>
</feature>
<dbReference type="STRING" id="47500.AF333_22445"/>
<evidence type="ECO:0000256" key="21">
    <source>
        <dbReference type="PROSITE-ProRule" id="PRU00169"/>
    </source>
</evidence>
<evidence type="ECO:0000313" key="29">
    <source>
        <dbReference type="Proteomes" id="UP000182836"/>
    </source>
</evidence>
<dbReference type="InterPro" id="IPR004358">
    <property type="entry name" value="Sig_transdc_His_kin-like_C"/>
</dbReference>
<dbReference type="GO" id="GO:0046983">
    <property type="term" value="F:protein dimerization activity"/>
    <property type="evidence" value="ECO:0007669"/>
    <property type="project" value="InterPro"/>
</dbReference>
<dbReference type="GO" id="GO:0005886">
    <property type="term" value="C:plasma membrane"/>
    <property type="evidence" value="ECO:0007669"/>
    <property type="project" value="TreeGrafter"/>
</dbReference>
<keyword evidence="7" id="KW-0004">4Fe-4S</keyword>
<evidence type="ECO:0000256" key="20">
    <source>
        <dbReference type="ARBA" id="ARBA00074306"/>
    </source>
</evidence>
<dbReference type="GeneID" id="42307898"/>
<dbReference type="SMART" id="SM00387">
    <property type="entry name" value="HATPase_c"/>
    <property type="match status" value="2"/>
</dbReference>
<dbReference type="RefSeq" id="WP_043069056.1">
    <property type="nucleotide sequence ID" value="NZ_BJOA01000307.1"/>
</dbReference>
<evidence type="ECO:0000256" key="22">
    <source>
        <dbReference type="SAM" id="Coils"/>
    </source>
</evidence>
<evidence type="ECO:0000256" key="6">
    <source>
        <dbReference type="ARBA" id="ARBA00017322"/>
    </source>
</evidence>
<dbReference type="Pfam" id="PF02518">
    <property type="entry name" value="HATPase_c"/>
    <property type="match status" value="2"/>
</dbReference>
<dbReference type="InterPro" id="IPR003661">
    <property type="entry name" value="HisK_dim/P_dom"/>
</dbReference>
<dbReference type="GO" id="GO:0005524">
    <property type="term" value="F:ATP binding"/>
    <property type="evidence" value="ECO:0007669"/>
    <property type="project" value="UniProtKB-KW"/>
</dbReference>
<dbReference type="EMBL" id="FNED01000027">
    <property type="protein sequence ID" value="SDJ74891.1"/>
    <property type="molecule type" value="Genomic_DNA"/>
</dbReference>
<dbReference type="CDD" id="cd17574">
    <property type="entry name" value="REC_OmpR"/>
    <property type="match status" value="1"/>
</dbReference>
<evidence type="ECO:0000256" key="1">
    <source>
        <dbReference type="ARBA" id="ARBA00000085"/>
    </source>
</evidence>
<dbReference type="Proteomes" id="UP000037269">
    <property type="component" value="Unassembled WGS sequence"/>
</dbReference>
<evidence type="ECO:0000256" key="2">
    <source>
        <dbReference type="ARBA" id="ARBA00001966"/>
    </source>
</evidence>
<sequence>MRKAMYMIIFFLFFLFSFPLFAKAERIVTLDSTKERYELAPYIDILEDKEKMWTITQISSEAFSAKFSPNRQTYPNFGYVSSAYWVRIHMNNRSVDHEWWLEINAPHIDRITLYTPTPVGIFTAKTAGDILPLQDRDIKHRNVVFVVHPEQMKNETLYLRIETEGAMQFPLLLWKPQAFAKANQSEFFIIGMASGILLAIAIYNLFLFFFLRMREYLYYVLFVFSSLFMQLAYNGIGYEYIWTNFSWWNNIAIVFFMACSIIWGTLSARNFLNIQMYAPRINRLLIGSTLAGIMTLFILPFSYKIALRFVMGATGAVTIIVISAGVLCWLKGYKPARYYLMAWLSFLICSSLSAMADIGYFVGADWTRYAFQFGSLVEALLLSFALADKINLIRKEKEQAEAEAKRNQQVTLESLRRLDELKDEFLTTTSHELRTPLNGMIGITDSLLDGAAGPISEQMRKNLSMISTSASRLSKLVNDMLDVSQLKNHVMVLYRKPIRIQDVTRAVLEFSRYLAQDKPLDFRSHIHDSFPPVYGDENRIQQILHNLVGNAVKFTESGSIEVAAEVEGVYAKIFVRDTGIGIPEEKLETIFKEFEQGDSEIRRRFGGNGLGLSITKELIEMHGGIIKTTSRPGDGAEFIFTLPLAEKAEQEVLIPSTKVYYEEIATTVTQEVIPYTTATENVRGNILIVDDEPVNLQVLINHLVLAGYKVSTRKDGEEAIQVFEERGGFDLVILDIMMPKLSGYEICRLLRQHHSLTELPILILTAKNQPEDIMAAFEVGANDYLAKPFDKRELLARVYTLLSLRRAMQEIKDHARELERLNTELSQFNEKLECKIKERTRELEQVHWKNAEALAEKSVLKERNRIAGEIHDIVGHSLTTTIIQLEAGKRLLTKNPSLVLEKLELAQQLIRKGLDEIRRSVKTLRSEEIDYPFGPSLIQLLQETEKHTGVTINYQISPLPELTALQKKALYHALQEGLTNGIRHGKSTSFTFFLCQEDEILLFVLQDNGHGSEQPIFGFGLSTMRERIEEVGGTLSVHARREEGYRIDIVLPL</sequence>
<dbReference type="PATRIC" id="fig|47500.8.peg.4751"/>
<dbReference type="Pfam" id="PF00072">
    <property type="entry name" value="Response_reg"/>
    <property type="match status" value="1"/>
</dbReference>
<dbReference type="SUPFAM" id="SSF52172">
    <property type="entry name" value="CheY-like"/>
    <property type="match status" value="1"/>
</dbReference>
<keyword evidence="8" id="KW-0963">Cytoplasm</keyword>
<feature type="domain" description="Response regulatory" evidence="25">
    <location>
        <begin position="685"/>
        <end position="802"/>
    </location>
</feature>
<dbReference type="InterPro" id="IPR011623">
    <property type="entry name" value="7TMR_DISM_rcpt_extracell_dom1"/>
</dbReference>
<evidence type="ECO:0000256" key="13">
    <source>
        <dbReference type="ARBA" id="ARBA00022777"/>
    </source>
</evidence>
<dbReference type="Pfam" id="PF07730">
    <property type="entry name" value="HisKA_3"/>
    <property type="match status" value="1"/>
</dbReference>
<feature type="domain" description="Histidine kinase" evidence="24">
    <location>
        <begin position="873"/>
        <end position="1053"/>
    </location>
</feature>
<feature type="modified residue" description="4-aspartylphosphate" evidence="21">
    <location>
        <position position="735"/>
    </location>
</feature>
<accession>A0A0D1XC99</accession>
<evidence type="ECO:0000256" key="15">
    <source>
        <dbReference type="ARBA" id="ARBA00023004"/>
    </source>
</evidence>
<keyword evidence="10" id="KW-0808">Transferase</keyword>
<dbReference type="GO" id="GO:0009927">
    <property type="term" value="F:histidine phosphotransfer kinase activity"/>
    <property type="evidence" value="ECO:0007669"/>
    <property type="project" value="TreeGrafter"/>
</dbReference>
<dbReference type="Proteomes" id="UP000182836">
    <property type="component" value="Unassembled WGS sequence"/>
</dbReference>
<dbReference type="PROSITE" id="PS50110">
    <property type="entry name" value="RESPONSE_REGULATORY"/>
    <property type="match status" value="1"/>
</dbReference>
<dbReference type="CDD" id="cd16917">
    <property type="entry name" value="HATPase_UhpB-NarQ-NarX-like"/>
    <property type="match status" value="1"/>
</dbReference>
<evidence type="ECO:0000256" key="19">
    <source>
        <dbReference type="ARBA" id="ARBA00030800"/>
    </source>
</evidence>
<dbReference type="GO" id="GO:0051539">
    <property type="term" value="F:4 iron, 4 sulfur cluster binding"/>
    <property type="evidence" value="ECO:0007669"/>
    <property type="project" value="UniProtKB-KW"/>
</dbReference>
<comment type="subcellular location">
    <subcellularLocation>
        <location evidence="3">Cytoplasm</location>
    </subcellularLocation>
</comment>
<evidence type="ECO:0000256" key="16">
    <source>
        <dbReference type="ARBA" id="ARBA00023012"/>
    </source>
</evidence>
<evidence type="ECO:0000313" key="26">
    <source>
        <dbReference type="EMBL" id="KON97781.1"/>
    </source>
</evidence>
<evidence type="ECO:0000256" key="5">
    <source>
        <dbReference type="ARBA" id="ARBA00012438"/>
    </source>
</evidence>
<reference evidence="27 29" key="2">
    <citation type="submission" date="2016-10" db="EMBL/GenBank/DDBJ databases">
        <authorList>
            <person name="de Groot N.N."/>
        </authorList>
    </citation>
    <scope>NUCLEOTIDE SEQUENCE [LARGE SCALE GENOMIC DNA]</scope>
    <source>
        <strain evidence="27 29">DSM 2895</strain>
    </source>
</reference>
<evidence type="ECO:0000256" key="17">
    <source>
        <dbReference type="ARBA" id="ARBA00023014"/>
    </source>
</evidence>
<dbReference type="PANTHER" id="PTHR43047:SF71">
    <property type="entry name" value="HISTIDINE KINASE CONTAINING CHEY-HOMOLOGOUS RECEIVER DOMAIN-RELATED"/>
    <property type="match status" value="1"/>
</dbReference>
<keyword evidence="23" id="KW-0472">Membrane</keyword>
<evidence type="ECO:0000256" key="8">
    <source>
        <dbReference type="ARBA" id="ARBA00022490"/>
    </source>
</evidence>
<dbReference type="FunFam" id="3.30.565.10:FF:000010">
    <property type="entry name" value="Sensor histidine kinase RcsC"/>
    <property type="match status" value="1"/>
</dbReference>
<dbReference type="Pfam" id="PF00512">
    <property type="entry name" value="HisKA"/>
    <property type="match status" value="1"/>
</dbReference>
<keyword evidence="13 27" id="KW-0418">Kinase</keyword>
<feature type="transmembrane region" description="Helical" evidence="23">
    <location>
        <begin position="342"/>
        <end position="363"/>
    </location>
</feature>